<keyword evidence="1" id="KW-0805">Transcription regulation</keyword>
<dbReference type="InterPro" id="IPR001647">
    <property type="entry name" value="HTH_TetR"/>
</dbReference>
<name>A0A928VQ56_9CYAN</name>
<dbReference type="InterPro" id="IPR050109">
    <property type="entry name" value="HTH-type_TetR-like_transc_reg"/>
</dbReference>
<dbReference type="PRINTS" id="PR00455">
    <property type="entry name" value="HTHTETR"/>
</dbReference>
<evidence type="ECO:0000256" key="1">
    <source>
        <dbReference type="ARBA" id="ARBA00023015"/>
    </source>
</evidence>
<dbReference type="PANTHER" id="PTHR30055:SF238">
    <property type="entry name" value="MYCOFACTOCIN BIOSYNTHESIS TRANSCRIPTIONAL REGULATOR MFTR-RELATED"/>
    <property type="match status" value="1"/>
</dbReference>
<reference evidence="6" key="1">
    <citation type="submission" date="2020-10" db="EMBL/GenBank/DDBJ databases">
        <authorList>
            <person name="Castelo-Branco R."/>
            <person name="Eusebio N."/>
            <person name="Adriana R."/>
            <person name="Vieira A."/>
            <person name="Brugerolle De Fraissinette N."/>
            <person name="Rezende De Castro R."/>
            <person name="Schneider M.P."/>
            <person name="Vasconcelos V."/>
            <person name="Leao P.N."/>
        </authorList>
    </citation>
    <scope>NUCLEOTIDE SEQUENCE</scope>
    <source>
        <strain evidence="6">LEGE 11480</strain>
    </source>
</reference>
<dbReference type="GO" id="GO:0000976">
    <property type="term" value="F:transcription cis-regulatory region binding"/>
    <property type="evidence" value="ECO:0007669"/>
    <property type="project" value="TreeGrafter"/>
</dbReference>
<dbReference type="RefSeq" id="WP_264327449.1">
    <property type="nucleotide sequence ID" value="NZ_JADEXQ010000115.1"/>
</dbReference>
<dbReference type="Gene3D" id="1.10.357.10">
    <property type="entry name" value="Tetracycline Repressor, domain 2"/>
    <property type="match status" value="1"/>
</dbReference>
<dbReference type="InterPro" id="IPR009057">
    <property type="entry name" value="Homeodomain-like_sf"/>
</dbReference>
<gene>
    <name evidence="6" type="ORF">IQ266_23105</name>
</gene>
<protein>
    <submittedName>
        <fullName evidence="6">TetR/AcrR family transcriptional regulator</fullName>
    </submittedName>
</protein>
<proteinExistence type="predicted"/>
<dbReference type="PROSITE" id="PS50977">
    <property type="entry name" value="HTH_TETR_2"/>
    <property type="match status" value="1"/>
</dbReference>
<evidence type="ECO:0000256" key="4">
    <source>
        <dbReference type="PROSITE-ProRule" id="PRU00335"/>
    </source>
</evidence>
<sequence>MPRKQTITDEAILAAARSLFLEVGAKASTRVLAKTIGISEAVIFQRFGTKEALFFAAMVPPTAQMEQIFSVQPGTQSVVKNLNIISDGIVAYFREIMPVFLALIAHPAFDLPTFLQNHTMPAAQISQRLTEYLRAEAALGRIQPADIPATVEILRSHLHHLAMSETIGAHQTNETKKAIQAAVKLLWQGLAP</sequence>
<accession>A0A928VQ56</accession>
<comment type="caution">
    <text evidence="6">The sequence shown here is derived from an EMBL/GenBank/DDBJ whole genome shotgun (WGS) entry which is preliminary data.</text>
</comment>
<evidence type="ECO:0000256" key="2">
    <source>
        <dbReference type="ARBA" id="ARBA00023125"/>
    </source>
</evidence>
<dbReference type="Pfam" id="PF00440">
    <property type="entry name" value="TetR_N"/>
    <property type="match status" value="1"/>
</dbReference>
<dbReference type="SUPFAM" id="SSF46689">
    <property type="entry name" value="Homeodomain-like"/>
    <property type="match status" value="1"/>
</dbReference>
<organism evidence="6 7">
    <name type="scientific">Romeriopsis navalis LEGE 11480</name>
    <dbReference type="NCBI Taxonomy" id="2777977"/>
    <lineage>
        <taxon>Bacteria</taxon>
        <taxon>Bacillati</taxon>
        <taxon>Cyanobacteriota</taxon>
        <taxon>Cyanophyceae</taxon>
        <taxon>Leptolyngbyales</taxon>
        <taxon>Leptolyngbyaceae</taxon>
        <taxon>Romeriopsis</taxon>
        <taxon>Romeriopsis navalis</taxon>
    </lineage>
</organism>
<evidence type="ECO:0000259" key="5">
    <source>
        <dbReference type="PROSITE" id="PS50977"/>
    </source>
</evidence>
<feature type="DNA-binding region" description="H-T-H motif" evidence="4">
    <location>
        <begin position="28"/>
        <end position="47"/>
    </location>
</feature>
<dbReference type="AlphaFoldDB" id="A0A928VQ56"/>
<keyword evidence="2 4" id="KW-0238">DNA-binding</keyword>
<feature type="domain" description="HTH tetR-type" evidence="5">
    <location>
        <begin position="6"/>
        <end position="65"/>
    </location>
</feature>
<dbReference type="GO" id="GO:0003700">
    <property type="term" value="F:DNA-binding transcription factor activity"/>
    <property type="evidence" value="ECO:0007669"/>
    <property type="project" value="TreeGrafter"/>
</dbReference>
<dbReference type="PANTHER" id="PTHR30055">
    <property type="entry name" value="HTH-TYPE TRANSCRIPTIONAL REGULATOR RUTR"/>
    <property type="match status" value="1"/>
</dbReference>
<dbReference type="EMBL" id="JADEXQ010000115">
    <property type="protein sequence ID" value="MBE9032631.1"/>
    <property type="molecule type" value="Genomic_DNA"/>
</dbReference>
<evidence type="ECO:0000313" key="6">
    <source>
        <dbReference type="EMBL" id="MBE9032631.1"/>
    </source>
</evidence>
<evidence type="ECO:0000313" key="7">
    <source>
        <dbReference type="Proteomes" id="UP000625316"/>
    </source>
</evidence>
<evidence type="ECO:0000256" key="3">
    <source>
        <dbReference type="ARBA" id="ARBA00023163"/>
    </source>
</evidence>
<keyword evidence="3" id="KW-0804">Transcription</keyword>
<keyword evidence="7" id="KW-1185">Reference proteome</keyword>
<dbReference type="Proteomes" id="UP000625316">
    <property type="component" value="Unassembled WGS sequence"/>
</dbReference>